<evidence type="ECO:0000259" key="1">
    <source>
        <dbReference type="Pfam" id="PF16860"/>
    </source>
</evidence>
<dbReference type="Gene3D" id="1.10.287.2900">
    <property type="match status" value="1"/>
</dbReference>
<evidence type="ECO:0000313" key="3">
    <source>
        <dbReference type="Proteomes" id="UP000095023"/>
    </source>
</evidence>
<dbReference type="PANTHER" id="PTHR47106">
    <property type="entry name" value="COILED-COIL-HELIX-COILED-COIL-HELIX DOMAIN-CONTAINING PROTEIN 5"/>
    <property type="match status" value="1"/>
</dbReference>
<dbReference type="InterPro" id="IPR052848">
    <property type="entry name" value="CHCH_domain-containing_protein"/>
</dbReference>
<feature type="domain" description="IMS import disulfide relay-system CHCH-CHCH-like Cx9C" evidence="1">
    <location>
        <begin position="11"/>
        <end position="56"/>
    </location>
</feature>
<sequence length="114" mass="12944">MEGLILDQAMIEEVAKYCPDQFLNLHKCIGDGKASGKPVNCWNQQSQLSSCVKSKVPSFKKIKTDCGEQFEAYKNCIKKDPEFKTTCFDQLQDLRECSAKSLGLSNWHQARHVK</sequence>
<dbReference type="OrthoDB" id="276296at2759"/>
<dbReference type="EMBL" id="KV453841">
    <property type="protein sequence ID" value="ODV92749.1"/>
    <property type="molecule type" value="Genomic_DNA"/>
</dbReference>
<dbReference type="PANTHER" id="PTHR47106:SF1">
    <property type="entry name" value="COILED-COIL-HELIX-COILED-COIL-HELIX DOMAIN-CONTAINING PROTEIN 5"/>
    <property type="match status" value="1"/>
</dbReference>
<proteinExistence type="predicted"/>
<dbReference type="GO" id="GO:0005758">
    <property type="term" value="C:mitochondrial intermembrane space"/>
    <property type="evidence" value="ECO:0007669"/>
    <property type="project" value="TreeGrafter"/>
</dbReference>
<feature type="domain" description="IMS import disulfide relay-system CHCH-CHCH-like Cx9C" evidence="1">
    <location>
        <begin position="62"/>
        <end position="100"/>
    </location>
</feature>
<evidence type="ECO:0000313" key="2">
    <source>
        <dbReference type="EMBL" id="ODV92749.1"/>
    </source>
</evidence>
<dbReference type="InterPro" id="IPR031731">
    <property type="entry name" value="CX9C"/>
</dbReference>
<dbReference type="Proteomes" id="UP000095023">
    <property type="component" value="Unassembled WGS sequence"/>
</dbReference>
<gene>
    <name evidence="2" type="ORF">CANCADRAFT_92619</name>
</gene>
<dbReference type="GO" id="GO:0045333">
    <property type="term" value="P:cellular respiration"/>
    <property type="evidence" value="ECO:0007669"/>
    <property type="project" value="TreeGrafter"/>
</dbReference>
<name>A0A1E4TLY4_9ASCO</name>
<dbReference type="AlphaFoldDB" id="A0A1E4TLY4"/>
<accession>A0A1E4TLY4</accession>
<reference evidence="3" key="1">
    <citation type="submission" date="2016-02" db="EMBL/GenBank/DDBJ databases">
        <title>Comparative genomics of biotechnologically important yeasts.</title>
        <authorList>
            <consortium name="DOE Joint Genome Institute"/>
            <person name="Riley R."/>
            <person name="Haridas S."/>
            <person name="Wolfe K.H."/>
            <person name="Lopes M.R."/>
            <person name="Hittinger C.T."/>
            <person name="Goker M."/>
            <person name="Salamov A."/>
            <person name="Wisecaver J."/>
            <person name="Long T.M."/>
            <person name="Aerts A.L."/>
            <person name="Barry K."/>
            <person name="Choi C."/>
            <person name="Clum A."/>
            <person name="Coughlan A.Y."/>
            <person name="Deshpande S."/>
            <person name="Douglass A.P."/>
            <person name="Hanson S.J."/>
            <person name="Klenk H.-P."/>
            <person name="Labutti K."/>
            <person name="Lapidus A."/>
            <person name="Lindquist E."/>
            <person name="Lipzen A."/>
            <person name="Meier-Kolthoff J.P."/>
            <person name="Ohm R.A."/>
            <person name="Otillar R.P."/>
            <person name="Pangilinan J."/>
            <person name="Peng Y."/>
            <person name="Rokas A."/>
            <person name="Rosa C.A."/>
            <person name="Scheuner C."/>
            <person name="Sibirny A.A."/>
            <person name="Slot J.C."/>
            <person name="Stielow J.B."/>
            <person name="Sun H."/>
            <person name="Kurtzman C.P."/>
            <person name="Blackwell M."/>
            <person name="Jeffries T.W."/>
            <person name="Grigoriev I.V."/>
        </authorList>
    </citation>
    <scope>NUCLEOTIDE SEQUENCE [LARGE SCALE GENOMIC DNA]</scope>
    <source>
        <strain evidence="3">NRRL Y-17796</strain>
    </source>
</reference>
<dbReference type="Pfam" id="PF16860">
    <property type="entry name" value="CX9C"/>
    <property type="match status" value="2"/>
</dbReference>
<organism evidence="2 3">
    <name type="scientific">Tortispora caseinolytica NRRL Y-17796</name>
    <dbReference type="NCBI Taxonomy" id="767744"/>
    <lineage>
        <taxon>Eukaryota</taxon>
        <taxon>Fungi</taxon>
        <taxon>Dikarya</taxon>
        <taxon>Ascomycota</taxon>
        <taxon>Saccharomycotina</taxon>
        <taxon>Trigonopsidomycetes</taxon>
        <taxon>Trigonopsidales</taxon>
        <taxon>Trigonopsidaceae</taxon>
        <taxon>Tortispora</taxon>
    </lineage>
</organism>
<protein>
    <recommendedName>
        <fullName evidence="1">IMS import disulfide relay-system CHCH-CHCH-like Cx9C domain-containing protein</fullName>
    </recommendedName>
</protein>
<keyword evidence="3" id="KW-1185">Reference proteome</keyword>